<reference evidence="2" key="1">
    <citation type="journal article" date="2015" name="Nature">
        <title>Complex archaea that bridge the gap between prokaryotes and eukaryotes.</title>
        <authorList>
            <person name="Spang A."/>
            <person name="Saw J.H."/>
            <person name="Jorgensen S.L."/>
            <person name="Zaremba-Niedzwiedzka K."/>
            <person name="Martijn J."/>
            <person name="Lind A.E."/>
            <person name="van Eijk R."/>
            <person name="Schleper C."/>
            <person name="Guy L."/>
            <person name="Ettema T.J."/>
        </authorList>
    </citation>
    <scope>NUCLEOTIDE SEQUENCE</scope>
</reference>
<keyword evidence="1" id="KW-0812">Transmembrane</keyword>
<dbReference type="EMBL" id="LAZR01000442">
    <property type="protein sequence ID" value="KKN68693.1"/>
    <property type="molecule type" value="Genomic_DNA"/>
</dbReference>
<evidence type="ECO:0000313" key="2">
    <source>
        <dbReference type="EMBL" id="KKN68693.1"/>
    </source>
</evidence>
<accession>A0A0F9VSE8</accession>
<dbReference type="AlphaFoldDB" id="A0A0F9VSE8"/>
<comment type="caution">
    <text evidence="2">The sequence shown here is derived from an EMBL/GenBank/DDBJ whole genome shotgun (WGS) entry which is preliminary data.</text>
</comment>
<keyword evidence="1" id="KW-0472">Membrane</keyword>
<feature type="transmembrane region" description="Helical" evidence="1">
    <location>
        <begin position="32"/>
        <end position="49"/>
    </location>
</feature>
<feature type="transmembrane region" description="Helical" evidence="1">
    <location>
        <begin position="61"/>
        <end position="79"/>
    </location>
</feature>
<proteinExistence type="predicted"/>
<protein>
    <submittedName>
        <fullName evidence="2">Uncharacterized protein</fullName>
    </submittedName>
</protein>
<evidence type="ECO:0000256" key="1">
    <source>
        <dbReference type="SAM" id="Phobius"/>
    </source>
</evidence>
<sequence>MAPEFDEKTFYEGTPKRLSLTGSTGTNILQDGGIRAAFLAIPSGILFFLQIEYEILSTNGYAALVSLMVPAGVLTWAFFDKFVRFNNS</sequence>
<name>A0A0F9VSE8_9ZZZZ</name>
<keyword evidence="1" id="KW-1133">Transmembrane helix</keyword>
<gene>
    <name evidence="2" type="ORF">LCGC14_0448840</name>
</gene>
<organism evidence="2">
    <name type="scientific">marine sediment metagenome</name>
    <dbReference type="NCBI Taxonomy" id="412755"/>
    <lineage>
        <taxon>unclassified sequences</taxon>
        <taxon>metagenomes</taxon>
        <taxon>ecological metagenomes</taxon>
    </lineage>
</organism>